<dbReference type="EMBL" id="JAPESX010000498">
    <property type="protein sequence ID" value="KAJ8121005.1"/>
    <property type="molecule type" value="Genomic_DNA"/>
</dbReference>
<accession>A0ACC2J0M5</accession>
<evidence type="ECO:0000313" key="1">
    <source>
        <dbReference type="EMBL" id="KAJ8121005.1"/>
    </source>
</evidence>
<gene>
    <name evidence="1" type="ORF">ONZ43_g2434</name>
</gene>
<dbReference type="Proteomes" id="UP001153334">
    <property type="component" value="Unassembled WGS sequence"/>
</dbReference>
<name>A0ACC2J0M5_9PEZI</name>
<sequence length="134" mass="14985">MAPRDPNTLANYGEWLTKHTTVNLKVNFEKQRLEGSVLLELESLTDNKSQEVILVKSNSADLQWALKDPVAPYGSPLHVSVPEGVPQGDILKLDIALETTKHCVGLQWMTPAQTGNKKHPYVYSQSSTSPRRYQ</sequence>
<protein>
    <submittedName>
        <fullName evidence="1">Uncharacterized protein</fullName>
    </submittedName>
</protein>
<proteinExistence type="predicted"/>
<keyword evidence="2" id="KW-1185">Reference proteome</keyword>
<evidence type="ECO:0000313" key="2">
    <source>
        <dbReference type="Proteomes" id="UP001153334"/>
    </source>
</evidence>
<comment type="caution">
    <text evidence="1">The sequence shown here is derived from an EMBL/GenBank/DDBJ whole genome shotgun (WGS) entry which is preliminary data.</text>
</comment>
<reference evidence="1" key="1">
    <citation type="submission" date="2022-11" db="EMBL/GenBank/DDBJ databases">
        <title>Genome Sequence of Nemania bipapillata.</title>
        <authorList>
            <person name="Buettner E."/>
        </authorList>
    </citation>
    <scope>NUCLEOTIDE SEQUENCE</scope>
    <source>
        <strain evidence="1">CP14</strain>
    </source>
</reference>
<organism evidence="1 2">
    <name type="scientific">Nemania bipapillata</name>
    <dbReference type="NCBI Taxonomy" id="110536"/>
    <lineage>
        <taxon>Eukaryota</taxon>
        <taxon>Fungi</taxon>
        <taxon>Dikarya</taxon>
        <taxon>Ascomycota</taxon>
        <taxon>Pezizomycotina</taxon>
        <taxon>Sordariomycetes</taxon>
        <taxon>Xylariomycetidae</taxon>
        <taxon>Xylariales</taxon>
        <taxon>Xylariaceae</taxon>
        <taxon>Nemania</taxon>
    </lineage>
</organism>